<proteinExistence type="predicted"/>
<dbReference type="Proteomes" id="UP001221686">
    <property type="component" value="Unassembled WGS sequence"/>
</dbReference>
<name>A0ABT5E9L0_9BACT</name>
<reference evidence="1 2" key="1">
    <citation type="submission" date="2022-11" db="EMBL/GenBank/DDBJ databases">
        <title>Minimal conservation of predation-associated metabolite biosynthetic gene clusters underscores biosynthetic potential of Myxococcota including descriptions for ten novel species: Archangium lansinium sp. nov., Myxococcus landrumus sp. nov., Nannocystis bai.</title>
        <authorList>
            <person name="Ahearne A."/>
            <person name="Stevens C."/>
            <person name="Dowd S."/>
        </authorList>
    </citation>
    <scope>NUCLEOTIDE SEQUENCE [LARGE SCALE GENOMIC DNA]</scope>
    <source>
        <strain evidence="1 2">BB15-2</strain>
    </source>
</reference>
<comment type="caution">
    <text evidence="1">The sequence shown here is derived from an EMBL/GenBank/DDBJ whole genome shotgun (WGS) entry which is preliminary data.</text>
</comment>
<organism evidence="1 2">
    <name type="scientific">Nannocystis bainbridge</name>
    <dbReference type="NCBI Taxonomy" id="2995303"/>
    <lineage>
        <taxon>Bacteria</taxon>
        <taxon>Pseudomonadati</taxon>
        <taxon>Myxococcota</taxon>
        <taxon>Polyangia</taxon>
        <taxon>Nannocystales</taxon>
        <taxon>Nannocystaceae</taxon>
        <taxon>Nannocystis</taxon>
    </lineage>
</organism>
<evidence type="ECO:0000313" key="1">
    <source>
        <dbReference type="EMBL" id="MDC0722524.1"/>
    </source>
</evidence>
<sequence>MPAPRLIVDHVVATDAALVDLRIEMLEHGAFSVRGVTAVELVQETFQCFMRCLEGAVPPDMSDRACAELNGDGPFDLAPDLLAATGAPLPAGVYDLVHAIVPLTAIHHTGLCVNFPGDYGVSYREPDAWGVEVREAGSDRRLGYGRDNPQPTPTVMYRGTIGDLAILLLPLTTAADAARIDHYAQRLTAGARPTALAFGCYANERCAVAVVLDGHHKLAAAAATSAPVGVLMFLSPRLFRSYADCPRYHPRPEISLEAARRNIVGPTHARLAWADELELQRSFRPPWSRE</sequence>
<evidence type="ECO:0000313" key="2">
    <source>
        <dbReference type="Proteomes" id="UP001221686"/>
    </source>
</evidence>
<dbReference type="EMBL" id="JAQNDL010000003">
    <property type="protein sequence ID" value="MDC0722524.1"/>
    <property type="molecule type" value="Genomic_DNA"/>
</dbReference>
<dbReference type="RefSeq" id="WP_272091053.1">
    <property type="nucleotide sequence ID" value="NZ_JAQNDL010000003.1"/>
</dbReference>
<gene>
    <name evidence="1" type="ORF">POL25_36885</name>
</gene>
<protein>
    <recommendedName>
        <fullName evidence="3">RES domain-containing protein</fullName>
    </recommendedName>
</protein>
<keyword evidence="2" id="KW-1185">Reference proteome</keyword>
<evidence type="ECO:0008006" key="3">
    <source>
        <dbReference type="Google" id="ProtNLM"/>
    </source>
</evidence>
<accession>A0ABT5E9L0</accession>